<evidence type="ECO:0000313" key="1">
    <source>
        <dbReference type="EMBL" id="KAJ4725155.1"/>
    </source>
</evidence>
<gene>
    <name evidence="1" type="ORF">OWV82_004065</name>
</gene>
<reference evidence="1 2" key="1">
    <citation type="journal article" date="2023" name="Science">
        <title>Complex scaffold remodeling in plant triterpene biosynthesis.</title>
        <authorList>
            <person name="De La Pena R."/>
            <person name="Hodgson H."/>
            <person name="Liu J.C."/>
            <person name="Stephenson M.J."/>
            <person name="Martin A.C."/>
            <person name="Owen C."/>
            <person name="Harkess A."/>
            <person name="Leebens-Mack J."/>
            <person name="Jimenez L.E."/>
            <person name="Osbourn A."/>
            <person name="Sattely E.S."/>
        </authorList>
    </citation>
    <scope>NUCLEOTIDE SEQUENCE [LARGE SCALE GENOMIC DNA]</scope>
    <source>
        <strain evidence="2">cv. JPN11</strain>
        <tissue evidence="1">Leaf</tissue>
    </source>
</reference>
<keyword evidence="2" id="KW-1185">Reference proteome</keyword>
<organism evidence="1 2">
    <name type="scientific">Melia azedarach</name>
    <name type="common">Chinaberry tree</name>
    <dbReference type="NCBI Taxonomy" id="155640"/>
    <lineage>
        <taxon>Eukaryota</taxon>
        <taxon>Viridiplantae</taxon>
        <taxon>Streptophyta</taxon>
        <taxon>Embryophyta</taxon>
        <taxon>Tracheophyta</taxon>
        <taxon>Spermatophyta</taxon>
        <taxon>Magnoliopsida</taxon>
        <taxon>eudicotyledons</taxon>
        <taxon>Gunneridae</taxon>
        <taxon>Pentapetalae</taxon>
        <taxon>rosids</taxon>
        <taxon>malvids</taxon>
        <taxon>Sapindales</taxon>
        <taxon>Meliaceae</taxon>
        <taxon>Melia</taxon>
    </lineage>
</organism>
<accession>A0ACC1YMV6</accession>
<comment type="caution">
    <text evidence="1">The sequence shown here is derived from an EMBL/GenBank/DDBJ whole genome shotgun (WGS) entry which is preliminary data.</text>
</comment>
<name>A0ACC1YMV6_MELAZ</name>
<dbReference type="Proteomes" id="UP001164539">
    <property type="component" value="Chromosome 2"/>
</dbReference>
<keyword evidence="1" id="KW-0689">Ribosomal protein</keyword>
<keyword evidence="1" id="KW-0687">Ribonucleoprotein</keyword>
<sequence>MNAFKTFEACVPIEWSPNLYTTLVRGMPGTRRLHRRTLEALHLRKCDCTVMRWSTPTVRGMLQQVKKGIRLAKRSWPTSELYIPLWSLVIRRDASSLLIIARVFVSEKFRFQVYEWEKIRESFRIGVFNHRGEERFNAIVVYS</sequence>
<dbReference type="EMBL" id="CM051395">
    <property type="protein sequence ID" value="KAJ4725155.1"/>
    <property type="molecule type" value="Genomic_DNA"/>
</dbReference>
<evidence type="ECO:0000313" key="2">
    <source>
        <dbReference type="Proteomes" id="UP001164539"/>
    </source>
</evidence>
<proteinExistence type="predicted"/>
<protein>
    <submittedName>
        <fullName evidence="1">50S ribosomal protein L30</fullName>
    </submittedName>
</protein>